<dbReference type="InterPro" id="IPR036163">
    <property type="entry name" value="HMA_dom_sf"/>
</dbReference>
<dbReference type="CDD" id="cd00371">
    <property type="entry name" value="HMA"/>
    <property type="match status" value="1"/>
</dbReference>
<dbReference type="Gene3D" id="3.30.70.100">
    <property type="match status" value="1"/>
</dbReference>
<evidence type="ECO:0000313" key="3">
    <source>
        <dbReference type="EMBL" id="QYZ71172.1"/>
    </source>
</evidence>
<dbReference type="AlphaFoldDB" id="A0A8G1ED55"/>
<evidence type="ECO:0000313" key="4">
    <source>
        <dbReference type="Proteomes" id="UP000826300"/>
    </source>
</evidence>
<keyword evidence="1" id="KW-0479">Metal-binding</keyword>
<dbReference type="PROSITE" id="PS50846">
    <property type="entry name" value="HMA_2"/>
    <property type="match status" value="1"/>
</dbReference>
<dbReference type="Proteomes" id="UP000826300">
    <property type="component" value="Chromosome"/>
</dbReference>
<dbReference type="PROSITE" id="PS01047">
    <property type="entry name" value="HMA_1"/>
    <property type="match status" value="1"/>
</dbReference>
<organism evidence="3 4">
    <name type="scientific">Neotabrizicola shimadae</name>
    <dbReference type="NCBI Taxonomy" id="2807096"/>
    <lineage>
        <taxon>Bacteria</taxon>
        <taxon>Pseudomonadati</taxon>
        <taxon>Pseudomonadota</taxon>
        <taxon>Alphaproteobacteria</taxon>
        <taxon>Rhodobacterales</taxon>
        <taxon>Paracoccaceae</taxon>
        <taxon>Neotabrizicola</taxon>
    </lineage>
</organism>
<accession>A0A8G1ED55</accession>
<keyword evidence="4" id="KW-1185">Reference proteome</keyword>
<proteinExistence type="predicted"/>
<dbReference type="InterPro" id="IPR017969">
    <property type="entry name" value="Heavy-metal-associated_CS"/>
</dbReference>
<dbReference type="InterPro" id="IPR006121">
    <property type="entry name" value="HMA_dom"/>
</dbReference>
<dbReference type="SUPFAM" id="SSF55008">
    <property type="entry name" value="HMA, heavy metal-associated domain"/>
    <property type="match status" value="1"/>
</dbReference>
<gene>
    <name evidence="3" type="ORF">JO391_06605</name>
</gene>
<sequence>MTVLSVPDMTCGHCKASVEAALSGLPGVAKVTVDLAAHRVEVGGAAAPEAMLRALDEVGFPAEVVTAA</sequence>
<dbReference type="RefSeq" id="WP_220663554.1">
    <property type="nucleotide sequence ID" value="NZ_CP069370.1"/>
</dbReference>
<evidence type="ECO:0000256" key="1">
    <source>
        <dbReference type="ARBA" id="ARBA00022723"/>
    </source>
</evidence>
<feature type="domain" description="HMA" evidence="2">
    <location>
        <begin position="1"/>
        <end position="63"/>
    </location>
</feature>
<reference evidence="3" key="1">
    <citation type="submission" date="2021-02" db="EMBL/GenBank/DDBJ databases">
        <title>Rhodobacter shimadae sp. nov., an aerobic anoxygenic phototrophic bacterium isolated from a hot spring.</title>
        <authorList>
            <person name="Muramatsu S."/>
            <person name="Haruta S."/>
            <person name="Hirose S."/>
            <person name="Hanada S."/>
        </authorList>
    </citation>
    <scope>NUCLEOTIDE SEQUENCE</scope>
    <source>
        <strain evidence="3">N10</strain>
    </source>
</reference>
<name>A0A8G1ED55_9RHOB</name>
<dbReference type="KEGG" id="nsm:JO391_06605"/>
<dbReference type="GO" id="GO:0046872">
    <property type="term" value="F:metal ion binding"/>
    <property type="evidence" value="ECO:0007669"/>
    <property type="project" value="UniProtKB-KW"/>
</dbReference>
<dbReference type="Pfam" id="PF00403">
    <property type="entry name" value="HMA"/>
    <property type="match status" value="1"/>
</dbReference>
<dbReference type="EMBL" id="CP069370">
    <property type="protein sequence ID" value="QYZ71172.1"/>
    <property type="molecule type" value="Genomic_DNA"/>
</dbReference>
<protein>
    <submittedName>
        <fullName evidence="3">Heavy-metal-associated domain-containing protein</fullName>
    </submittedName>
</protein>
<evidence type="ECO:0000259" key="2">
    <source>
        <dbReference type="PROSITE" id="PS50846"/>
    </source>
</evidence>